<accession>A0A4S3ZXJ2</accession>
<dbReference type="AlphaFoldDB" id="A0A4S3ZXJ2"/>
<dbReference type="OrthoDB" id="9801573at2"/>
<dbReference type="GO" id="GO:0009103">
    <property type="term" value="P:lipopolysaccharide biosynthetic process"/>
    <property type="evidence" value="ECO:0007669"/>
    <property type="project" value="TreeGrafter"/>
</dbReference>
<dbReference type="CDD" id="cd03801">
    <property type="entry name" value="GT4_PimA-like"/>
    <property type="match status" value="1"/>
</dbReference>
<evidence type="ECO:0000256" key="1">
    <source>
        <dbReference type="ARBA" id="ARBA00022679"/>
    </source>
</evidence>
<dbReference type="Pfam" id="PF00534">
    <property type="entry name" value="Glycos_transf_1"/>
    <property type="match status" value="1"/>
</dbReference>
<dbReference type="InterPro" id="IPR001296">
    <property type="entry name" value="Glyco_trans_1"/>
</dbReference>
<organism evidence="3 4">
    <name type="scientific">Flavobacterium supellecticarium</name>
    <dbReference type="NCBI Taxonomy" id="2565924"/>
    <lineage>
        <taxon>Bacteria</taxon>
        <taxon>Pseudomonadati</taxon>
        <taxon>Bacteroidota</taxon>
        <taxon>Flavobacteriia</taxon>
        <taxon>Flavobacteriales</taxon>
        <taxon>Flavobacteriaceae</taxon>
        <taxon>Flavobacterium</taxon>
    </lineage>
</organism>
<dbReference type="PANTHER" id="PTHR46401:SF2">
    <property type="entry name" value="GLYCOSYLTRANSFERASE WBBK-RELATED"/>
    <property type="match status" value="1"/>
</dbReference>
<protein>
    <submittedName>
        <fullName evidence="3">Glycosyltransferase family 4 protein</fullName>
    </submittedName>
</protein>
<feature type="domain" description="Glycosyl transferase family 1" evidence="2">
    <location>
        <begin position="199"/>
        <end position="336"/>
    </location>
</feature>
<dbReference type="Gene3D" id="3.40.50.2000">
    <property type="entry name" value="Glycogen Phosphorylase B"/>
    <property type="match status" value="2"/>
</dbReference>
<comment type="caution">
    <text evidence="3">The sequence shown here is derived from an EMBL/GenBank/DDBJ whole genome shotgun (WGS) entry which is preliminary data.</text>
</comment>
<dbReference type="EMBL" id="SSNZ01000003">
    <property type="protein sequence ID" value="THF50575.1"/>
    <property type="molecule type" value="Genomic_DNA"/>
</dbReference>
<dbReference type="PANTHER" id="PTHR46401">
    <property type="entry name" value="GLYCOSYLTRANSFERASE WBBK-RELATED"/>
    <property type="match status" value="1"/>
</dbReference>
<dbReference type="Proteomes" id="UP000307507">
    <property type="component" value="Unassembled WGS sequence"/>
</dbReference>
<evidence type="ECO:0000259" key="2">
    <source>
        <dbReference type="Pfam" id="PF00534"/>
    </source>
</evidence>
<reference evidence="3 4" key="1">
    <citation type="submission" date="2019-04" db="EMBL/GenBank/DDBJ databases">
        <title>Flavobacterium sp. nov. isolated from construction timber.</title>
        <authorList>
            <person name="Lin S.-Y."/>
            <person name="Chang C.-T."/>
            <person name="Young C.-C."/>
        </authorList>
    </citation>
    <scope>NUCLEOTIDE SEQUENCE [LARGE SCALE GENOMIC DNA]</scope>
    <source>
        <strain evidence="3 4">CC-CTC003</strain>
    </source>
</reference>
<keyword evidence="1 3" id="KW-0808">Transferase</keyword>
<evidence type="ECO:0000313" key="3">
    <source>
        <dbReference type="EMBL" id="THF50575.1"/>
    </source>
</evidence>
<proteinExistence type="predicted"/>
<dbReference type="GO" id="GO:0016757">
    <property type="term" value="F:glycosyltransferase activity"/>
    <property type="evidence" value="ECO:0007669"/>
    <property type="project" value="InterPro"/>
</dbReference>
<dbReference type="SUPFAM" id="SSF53756">
    <property type="entry name" value="UDP-Glycosyltransferase/glycogen phosphorylase"/>
    <property type="match status" value="1"/>
</dbReference>
<keyword evidence="4" id="KW-1185">Reference proteome</keyword>
<dbReference type="RefSeq" id="WP_136403116.1">
    <property type="nucleotide sequence ID" value="NZ_SSNZ01000003.1"/>
</dbReference>
<evidence type="ECO:0000313" key="4">
    <source>
        <dbReference type="Proteomes" id="UP000307507"/>
    </source>
</evidence>
<name>A0A4S3ZXJ2_9FLAO</name>
<sequence length="368" mass="42430">MVANFPKVILISQLPLPYPKIGSWTTLYKNYLESNHQIDYIICEQPEKRFESVIYTLVENTLQAKIIRKWKKNRYIGYLDALESLLQSDQKYIIQIVDNYGIVKPLAEMLTLKGLRQNCYLQFCYHGFPPFHENFSGRWFFETIDEMVVLTHDSYKAHKNYYTILPTRFSVLHNGVDTTKFHPVTPVTKQLLKEEFGVANKKVFVWCAQDRPKKGLHIVLDAWKNVIEKRDDCVLWVIGTEPKETTEGVRYFGRIPNDELPKYLQAADCYLFSTLCHEGFGLSLIEALHCGNYCIASALGGVPEVLQYGKFGKLIESPHFVSEWEKAMLDFAENPGQSYAFDTALYTTENWNAGMNTIIASAQKKMAQ</sequence>
<gene>
    <name evidence="3" type="ORF">E6C50_10120</name>
</gene>